<dbReference type="FunFam" id="3.40.50.300:FF:000589">
    <property type="entry name" value="ABC transporter, ATP-binding subunit"/>
    <property type="match status" value="1"/>
</dbReference>
<evidence type="ECO:0000256" key="6">
    <source>
        <dbReference type="ARBA" id="ARBA00022967"/>
    </source>
</evidence>
<dbReference type="EMBL" id="CAFBNJ010000014">
    <property type="protein sequence ID" value="CAB4944585.1"/>
    <property type="molecule type" value="Genomic_DNA"/>
</dbReference>
<evidence type="ECO:0000313" key="12">
    <source>
        <dbReference type="EMBL" id="CAB4626613.1"/>
    </source>
</evidence>
<evidence type="ECO:0000313" key="13">
    <source>
        <dbReference type="EMBL" id="CAB4788764.1"/>
    </source>
</evidence>
<dbReference type="InterPro" id="IPR017871">
    <property type="entry name" value="ABC_transporter-like_CS"/>
</dbReference>
<evidence type="ECO:0000259" key="8">
    <source>
        <dbReference type="PROSITE" id="PS50893"/>
    </source>
</evidence>
<evidence type="ECO:0000313" key="15">
    <source>
        <dbReference type="EMBL" id="CAB4944585.1"/>
    </source>
</evidence>
<keyword evidence="3" id="KW-1003">Cell membrane</keyword>
<accession>A0A6J6ANB3</accession>
<evidence type="ECO:0000256" key="3">
    <source>
        <dbReference type="ARBA" id="ARBA00022475"/>
    </source>
</evidence>
<dbReference type="GO" id="GO:0005524">
    <property type="term" value="F:ATP binding"/>
    <property type="evidence" value="ECO:0007669"/>
    <property type="project" value="UniProtKB-KW"/>
</dbReference>
<proteinExistence type="predicted"/>
<dbReference type="SUPFAM" id="SSF52540">
    <property type="entry name" value="P-loop containing nucleoside triphosphate hydrolases"/>
    <property type="match status" value="1"/>
</dbReference>
<keyword evidence="4" id="KW-0547">Nucleotide-binding</keyword>
<evidence type="ECO:0000313" key="10">
    <source>
        <dbReference type="EMBL" id="CAB4372095.1"/>
    </source>
</evidence>
<dbReference type="PANTHER" id="PTHR42711:SF16">
    <property type="entry name" value="ABC TRANSPORTER ATP-BINDING PROTEIN"/>
    <property type="match status" value="1"/>
</dbReference>
<organism evidence="10">
    <name type="scientific">freshwater metagenome</name>
    <dbReference type="NCBI Taxonomy" id="449393"/>
    <lineage>
        <taxon>unclassified sequences</taxon>
        <taxon>metagenomes</taxon>
        <taxon>ecological metagenomes</taxon>
    </lineage>
</organism>
<gene>
    <name evidence="11" type="ORF">UFOPK1762_00709</name>
    <name evidence="12" type="ORF">UFOPK1906_01213</name>
    <name evidence="13" type="ORF">UFOPK2969_00604</name>
    <name evidence="14" type="ORF">UFOPK3010_00985</name>
    <name evidence="9" type="ORF">UFOPK3331_00302</name>
    <name evidence="15" type="ORF">UFOPK3785_00423</name>
    <name evidence="10" type="ORF">UFOPK4201_01258</name>
</gene>
<sequence>MVSPESQPAIEVTDLTIRYGDRIAVNGLSFTAMPGQITALLGPNGAGKTSTVETLEGYRRPTAGSVRVLGLDPVADHRRLVARIGVMLQSGGVATGMRPAEALRLFASYYDDPINPDELLELVGLADHRSSTWRSMSGGEQQRLSLALALVGRPDVAFLDEPTAGIDPAGRQLIRRVIADLRDRGVAVLLTTHDLEEAEKLADHVVIIDNGVVLADGTPTELMRASQGDDVRFGAPSGLDVSSLGQRIGAVVTEASPGEYVVASAATPAMVAAITAWLADMDLPLADLRAGRQRLEDVFLRLTADADARAPEPTTTRRRRSRR</sequence>
<dbReference type="EMBL" id="CAESAL010000006">
    <property type="protein sequence ID" value="CAB4332394.1"/>
    <property type="molecule type" value="Genomic_DNA"/>
</dbReference>
<keyword evidence="5" id="KW-0067">ATP-binding</keyword>
<name>A0A6J6ANB3_9ZZZZ</name>
<evidence type="ECO:0000256" key="2">
    <source>
        <dbReference type="ARBA" id="ARBA00022448"/>
    </source>
</evidence>
<dbReference type="PROSITE" id="PS00211">
    <property type="entry name" value="ABC_TRANSPORTER_1"/>
    <property type="match status" value="1"/>
</dbReference>
<evidence type="ECO:0000313" key="11">
    <source>
        <dbReference type="EMBL" id="CAB4582184.1"/>
    </source>
</evidence>
<reference evidence="10" key="1">
    <citation type="submission" date="2020-05" db="EMBL/GenBank/DDBJ databases">
        <authorList>
            <person name="Chiriac C."/>
            <person name="Salcher M."/>
            <person name="Ghai R."/>
            <person name="Kavagutti S V."/>
        </authorList>
    </citation>
    <scope>NUCLEOTIDE SEQUENCE</scope>
</reference>
<dbReference type="InterPro" id="IPR003593">
    <property type="entry name" value="AAA+_ATPase"/>
</dbReference>
<dbReference type="AlphaFoldDB" id="A0A6J6ANB3"/>
<evidence type="ECO:0000313" key="9">
    <source>
        <dbReference type="EMBL" id="CAB4332394.1"/>
    </source>
</evidence>
<dbReference type="EMBL" id="CAEUNJ010000054">
    <property type="protein sequence ID" value="CAB4372095.1"/>
    <property type="molecule type" value="Genomic_DNA"/>
</dbReference>
<dbReference type="EMBL" id="CAEZVC010000076">
    <property type="protein sequence ID" value="CAB4626613.1"/>
    <property type="molecule type" value="Genomic_DNA"/>
</dbReference>
<dbReference type="PANTHER" id="PTHR42711">
    <property type="entry name" value="ABC TRANSPORTER ATP-BINDING PROTEIN"/>
    <property type="match status" value="1"/>
</dbReference>
<feature type="domain" description="ABC transporter" evidence="8">
    <location>
        <begin position="10"/>
        <end position="235"/>
    </location>
</feature>
<dbReference type="CDD" id="cd03230">
    <property type="entry name" value="ABC_DR_subfamily_A"/>
    <property type="match status" value="1"/>
</dbReference>
<protein>
    <submittedName>
        <fullName evidence="10">Unannotated protein</fullName>
    </submittedName>
</protein>
<evidence type="ECO:0000256" key="1">
    <source>
        <dbReference type="ARBA" id="ARBA00004236"/>
    </source>
</evidence>
<dbReference type="Pfam" id="PF00005">
    <property type="entry name" value="ABC_tran"/>
    <property type="match status" value="1"/>
</dbReference>
<keyword evidence="2" id="KW-0813">Transport</keyword>
<evidence type="ECO:0000256" key="4">
    <source>
        <dbReference type="ARBA" id="ARBA00022741"/>
    </source>
</evidence>
<dbReference type="InterPro" id="IPR050763">
    <property type="entry name" value="ABC_transporter_ATP-binding"/>
</dbReference>
<evidence type="ECO:0000313" key="14">
    <source>
        <dbReference type="EMBL" id="CAB4808190.1"/>
    </source>
</evidence>
<keyword evidence="7" id="KW-0472">Membrane</keyword>
<dbReference type="PROSITE" id="PS50893">
    <property type="entry name" value="ABC_TRANSPORTER_2"/>
    <property type="match status" value="1"/>
</dbReference>
<dbReference type="SMART" id="SM00382">
    <property type="entry name" value="AAA"/>
    <property type="match status" value="1"/>
</dbReference>
<evidence type="ECO:0000256" key="5">
    <source>
        <dbReference type="ARBA" id="ARBA00022840"/>
    </source>
</evidence>
<dbReference type="EMBL" id="CAFAAM010000127">
    <property type="protein sequence ID" value="CAB4808190.1"/>
    <property type="molecule type" value="Genomic_DNA"/>
</dbReference>
<comment type="subcellular location">
    <subcellularLocation>
        <location evidence="1">Cell membrane</location>
    </subcellularLocation>
</comment>
<dbReference type="EMBL" id="CAFAAD010000032">
    <property type="protein sequence ID" value="CAB4788764.1"/>
    <property type="molecule type" value="Genomic_DNA"/>
</dbReference>
<dbReference type="GO" id="GO:0016887">
    <property type="term" value="F:ATP hydrolysis activity"/>
    <property type="evidence" value="ECO:0007669"/>
    <property type="project" value="InterPro"/>
</dbReference>
<dbReference type="Gene3D" id="3.40.50.300">
    <property type="entry name" value="P-loop containing nucleotide triphosphate hydrolases"/>
    <property type="match status" value="1"/>
</dbReference>
<dbReference type="InterPro" id="IPR003439">
    <property type="entry name" value="ABC_transporter-like_ATP-bd"/>
</dbReference>
<keyword evidence="6" id="KW-1278">Translocase</keyword>
<evidence type="ECO:0000256" key="7">
    <source>
        <dbReference type="ARBA" id="ARBA00023136"/>
    </source>
</evidence>
<dbReference type="InterPro" id="IPR027417">
    <property type="entry name" value="P-loop_NTPase"/>
</dbReference>
<dbReference type="EMBL" id="CAEZTY010000019">
    <property type="protein sequence ID" value="CAB4582184.1"/>
    <property type="molecule type" value="Genomic_DNA"/>
</dbReference>
<dbReference type="GO" id="GO:0005886">
    <property type="term" value="C:plasma membrane"/>
    <property type="evidence" value="ECO:0007669"/>
    <property type="project" value="UniProtKB-SubCell"/>
</dbReference>